<dbReference type="EMBL" id="CAEZUI010000064">
    <property type="protein sequence ID" value="CAB4597089.1"/>
    <property type="molecule type" value="Genomic_DNA"/>
</dbReference>
<sequence>MTNNVSGEKVKKLIRTISVVVLAVSATVVTAPAEAATFTWSSQPLTNLNPNGSLINGGFTNFPTKSGLYVSQCLAPVVSGERPTNCAQLLWVTPTATAGTPGMALPTGPIAFTLKSSIKGNLGDIDCSISQCGLFFRLDHLATADKSEDTYLPITFTSGVITTPVLKTDVLTITLNGAALTKNVPVNLAYRAKAVIASQSTSGLPVVITSATPECSYANGVLTALKGSGLCALSVSTAGNLEYEAARANYPFILALGKQSIGISVTGAKKGTTRALPAQTNFGTSVLYKSKSKSCVVESNLLTVGRGKSCTLTVKAAGKDLMWAPLDTTLKVNIK</sequence>
<reference evidence="1" key="1">
    <citation type="submission" date="2020-05" db="EMBL/GenBank/DDBJ databases">
        <authorList>
            <person name="Chiriac C."/>
            <person name="Salcher M."/>
            <person name="Ghai R."/>
            <person name="Kavagutti S V."/>
        </authorList>
    </citation>
    <scope>NUCLEOTIDE SEQUENCE</scope>
</reference>
<gene>
    <name evidence="1" type="ORF">UFOPK1807_00609</name>
</gene>
<proteinExistence type="predicted"/>
<evidence type="ECO:0000313" key="1">
    <source>
        <dbReference type="EMBL" id="CAB4597089.1"/>
    </source>
</evidence>
<name>A0A6J6GBA3_9ZZZZ</name>
<dbReference type="AlphaFoldDB" id="A0A6J6GBA3"/>
<organism evidence="1">
    <name type="scientific">freshwater metagenome</name>
    <dbReference type="NCBI Taxonomy" id="449393"/>
    <lineage>
        <taxon>unclassified sequences</taxon>
        <taxon>metagenomes</taxon>
        <taxon>ecological metagenomes</taxon>
    </lineage>
</organism>
<accession>A0A6J6GBA3</accession>
<protein>
    <submittedName>
        <fullName evidence="1">Unannotated protein</fullName>
    </submittedName>
</protein>